<comment type="caution">
    <text evidence="13">The sequence shown here is derived from an EMBL/GenBank/DDBJ whole genome shotgun (WGS) entry which is preliminary data.</text>
</comment>
<keyword evidence="10" id="KW-0170">Cobalt</keyword>
<keyword evidence="8" id="KW-0378">Hydrolase</keyword>
<dbReference type="EC" id="3.5.1.18" evidence="5"/>
<evidence type="ECO:0000256" key="10">
    <source>
        <dbReference type="ARBA" id="ARBA00023285"/>
    </source>
</evidence>
<protein>
    <recommendedName>
        <fullName evidence="6">Probable succinyl-diaminopimelate desuccinylase</fullName>
        <ecNumber evidence="5">3.5.1.18</ecNumber>
    </recommendedName>
</protein>
<dbReference type="InterPro" id="IPR050072">
    <property type="entry name" value="Peptidase_M20A"/>
</dbReference>
<dbReference type="CDD" id="cd08659">
    <property type="entry name" value="M20_ArgE_DapE-like"/>
    <property type="match status" value="1"/>
</dbReference>
<evidence type="ECO:0000256" key="11">
    <source>
        <dbReference type="ARBA" id="ARBA00051301"/>
    </source>
</evidence>
<dbReference type="InterPro" id="IPR002933">
    <property type="entry name" value="Peptidase_M20"/>
</dbReference>
<dbReference type="InterPro" id="IPR036264">
    <property type="entry name" value="Bact_exopeptidase_dim_dom"/>
</dbReference>
<proteinExistence type="inferred from homology"/>
<keyword evidence="14" id="KW-1185">Reference proteome</keyword>
<comment type="catalytic activity">
    <reaction evidence="11">
        <text>N-succinyl-(2S,6S)-2,6-diaminopimelate + H2O = (2S,6S)-2,6-diaminopimelate + succinate</text>
        <dbReference type="Rhea" id="RHEA:22608"/>
        <dbReference type="ChEBI" id="CHEBI:15377"/>
        <dbReference type="ChEBI" id="CHEBI:30031"/>
        <dbReference type="ChEBI" id="CHEBI:57609"/>
        <dbReference type="ChEBI" id="CHEBI:58087"/>
        <dbReference type="EC" id="3.5.1.18"/>
    </reaction>
</comment>
<feature type="domain" description="Peptidase M20 dimerisation" evidence="12">
    <location>
        <begin position="184"/>
        <end position="283"/>
    </location>
</feature>
<dbReference type="Proteomes" id="UP001499994">
    <property type="component" value="Unassembled WGS sequence"/>
</dbReference>
<keyword evidence="9" id="KW-0862">Zinc</keyword>
<dbReference type="PROSITE" id="PS00759">
    <property type="entry name" value="ARGE_DAPE_CPG2_2"/>
    <property type="match status" value="1"/>
</dbReference>
<sequence>MDQLPELVNPRMLMNDAALALARQLLGFNTINPPGDEQACMAFLAGWLQARGFEVALHEFGDKRANLVAVIPGQQAGAPLGFTGHLDTVPLGNQPWRYDPFGHDVEDGKLYGRGASDMKAAIAAFACACVRHRQQIQAGCGVVLLLTGGEETGCDGAKALMQHGPLPALGALIVGEPTANYPVIGHKGALWLRCETQGKTAHGAMPELGINAIYLAADALVKIRHFSPGPPHPLMRQPTLNVGRIQGGLNINSVPDRAAFDVDIRTAPNLQHDEICGRLHSLLGSGVSLSPLVDLPAVLTEADTPWIQTLYRLCQPYHDAPLAPRIVPYFTDASLLLPALNHPPCVIIGPGEPAMAHQTDEYCELEKLRHAEELYGDIILSWMNKQ</sequence>
<evidence type="ECO:0000256" key="6">
    <source>
        <dbReference type="ARBA" id="ARBA00016853"/>
    </source>
</evidence>
<evidence type="ECO:0000259" key="12">
    <source>
        <dbReference type="Pfam" id="PF07687"/>
    </source>
</evidence>
<dbReference type="PANTHER" id="PTHR43808:SF32">
    <property type="entry name" value="ARGE_DAPE-RELATED DEACYLASE"/>
    <property type="match status" value="1"/>
</dbReference>
<dbReference type="EMBL" id="BAABDG010000002">
    <property type="protein sequence ID" value="GAA3886044.1"/>
    <property type="molecule type" value="Genomic_DNA"/>
</dbReference>
<dbReference type="SUPFAM" id="SSF53187">
    <property type="entry name" value="Zn-dependent exopeptidases"/>
    <property type="match status" value="1"/>
</dbReference>
<gene>
    <name evidence="13" type="ORF">GCM10022405_09410</name>
</gene>
<evidence type="ECO:0000256" key="8">
    <source>
        <dbReference type="ARBA" id="ARBA00022801"/>
    </source>
</evidence>
<evidence type="ECO:0000256" key="4">
    <source>
        <dbReference type="ARBA" id="ARBA00006247"/>
    </source>
</evidence>
<evidence type="ECO:0000256" key="7">
    <source>
        <dbReference type="ARBA" id="ARBA00022723"/>
    </source>
</evidence>
<comment type="similarity">
    <text evidence="4">Belongs to the peptidase M20A family.</text>
</comment>
<dbReference type="Gene3D" id="3.40.630.10">
    <property type="entry name" value="Zn peptidases"/>
    <property type="match status" value="1"/>
</dbReference>
<evidence type="ECO:0000256" key="3">
    <source>
        <dbReference type="ARBA" id="ARBA00005130"/>
    </source>
</evidence>
<evidence type="ECO:0000256" key="5">
    <source>
        <dbReference type="ARBA" id="ARBA00011921"/>
    </source>
</evidence>
<dbReference type="InterPro" id="IPR011650">
    <property type="entry name" value="Peptidase_M20_dimer"/>
</dbReference>
<evidence type="ECO:0000256" key="2">
    <source>
        <dbReference type="ARBA" id="ARBA00001947"/>
    </source>
</evidence>
<evidence type="ECO:0000256" key="1">
    <source>
        <dbReference type="ARBA" id="ARBA00001941"/>
    </source>
</evidence>
<dbReference type="NCBIfam" id="TIGR01910">
    <property type="entry name" value="DapE-ArgE"/>
    <property type="match status" value="1"/>
</dbReference>
<evidence type="ECO:0000313" key="13">
    <source>
        <dbReference type="EMBL" id="GAA3886044.1"/>
    </source>
</evidence>
<dbReference type="InterPro" id="IPR001261">
    <property type="entry name" value="ArgE/DapE_CS"/>
</dbReference>
<dbReference type="Pfam" id="PF07687">
    <property type="entry name" value="M20_dimer"/>
    <property type="match status" value="1"/>
</dbReference>
<evidence type="ECO:0000256" key="9">
    <source>
        <dbReference type="ARBA" id="ARBA00022833"/>
    </source>
</evidence>
<dbReference type="Pfam" id="PF01546">
    <property type="entry name" value="Peptidase_M20"/>
    <property type="match status" value="1"/>
</dbReference>
<evidence type="ECO:0000313" key="14">
    <source>
        <dbReference type="Proteomes" id="UP001499994"/>
    </source>
</evidence>
<keyword evidence="7" id="KW-0479">Metal-binding</keyword>
<comment type="pathway">
    <text evidence="3">Amino-acid biosynthesis; L-lysine biosynthesis via DAP pathway; LL-2,6-diaminopimelate from (S)-tetrahydrodipicolinate (succinylase route): step 3/3.</text>
</comment>
<comment type="cofactor">
    <cofactor evidence="1">
        <name>Co(2+)</name>
        <dbReference type="ChEBI" id="CHEBI:48828"/>
    </cofactor>
</comment>
<accession>A0ABP7KSE5</accession>
<reference evidence="14" key="1">
    <citation type="journal article" date="2019" name="Int. J. Syst. Evol. Microbiol.">
        <title>The Global Catalogue of Microorganisms (GCM) 10K type strain sequencing project: providing services to taxonomists for standard genome sequencing and annotation.</title>
        <authorList>
            <consortium name="The Broad Institute Genomics Platform"/>
            <consortium name="The Broad Institute Genome Sequencing Center for Infectious Disease"/>
            <person name="Wu L."/>
            <person name="Ma J."/>
        </authorList>
    </citation>
    <scope>NUCLEOTIDE SEQUENCE [LARGE SCALE GENOMIC DNA]</scope>
    <source>
        <strain evidence="14">JCM 17201</strain>
    </source>
</reference>
<organism evidence="13 14">
    <name type="scientific">Gibbsiella dentisursi</name>
    <dbReference type="NCBI Taxonomy" id="796890"/>
    <lineage>
        <taxon>Bacteria</taxon>
        <taxon>Pseudomonadati</taxon>
        <taxon>Pseudomonadota</taxon>
        <taxon>Gammaproteobacteria</taxon>
        <taxon>Enterobacterales</taxon>
        <taxon>Yersiniaceae</taxon>
        <taxon>Gibbsiella</taxon>
    </lineage>
</organism>
<dbReference type="InterPro" id="IPR010182">
    <property type="entry name" value="ArgE/DapE"/>
</dbReference>
<name>A0ABP7KSE5_9GAMM</name>
<dbReference type="SUPFAM" id="SSF55031">
    <property type="entry name" value="Bacterial exopeptidase dimerisation domain"/>
    <property type="match status" value="1"/>
</dbReference>
<comment type="cofactor">
    <cofactor evidence="2">
        <name>Zn(2+)</name>
        <dbReference type="ChEBI" id="CHEBI:29105"/>
    </cofactor>
</comment>
<dbReference type="Gene3D" id="3.30.70.360">
    <property type="match status" value="1"/>
</dbReference>
<dbReference type="PROSITE" id="PS00758">
    <property type="entry name" value="ARGE_DAPE_CPG2_1"/>
    <property type="match status" value="1"/>
</dbReference>
<dbReference type="PANTHER" id="PTHR43808">
    <property type="entry name" value="ACETYLORNITHINE DEACETYLASE"/>
    <property type="match status" value="1"/>
</dbReference>